<gene>
    <name evidence="1" type="ORF">FHS90_004434</name>
</gene>
<dbReference type="Proteomes" id="UP000563094">
    <property type="component" value="Unassembled WGS sequence"/>
</dbReference>
<reference evidence="1 2" key="1">
    <citation type="submission" date="2020-08" db="EMBL/GenBank/DDBJ databases">
        <title>Genomic Encyclopedia of Type Strains, Phase IV (KMG-IV): sequencing the most valuable type-strain genomes for metagenomic binning, comparative biology and taxonomic classification.</title>
        <authorList>
            <person name="Goeker M."/>
        </authorList>
    </citation>
    <scope>NUCLEOTIDE SEQUENCE [LARGE SCALE GENOMIC DNA]</scope>
    <source>
        <strain evidence="1 2">DSM 29854</strain>
    </source>
</reference>
<evidence type="ECO:0008006" key="3">
    <source>
        <dbReference type="Google" id="ProtNLM"/>
    </source>
</evidence>
<dbReference type="InterPro" id="IPR021457">
    <property type="entry name" value="DUF3108"/>
</dbReference>
<sequence>MRLKHQLLLILPLLGLVLSGFALKDTLRTMKNDSFAPGEVLQYKVHYGIINAGEATINVSSNLQRINNRPCYLTTVSGKTTGSFDFFHRIRDTWSSFIDTSTMQPLRFHRNIEEGSYKRKETTDFDHARNVVVVNDSRDKEKNQVYKVPDNVQDMVSGFYYLRTLDLDSYKPGQTLKMSGFLGDEVFDMTVTYKGVTTVDTKAGKIRAHRLTPKMPSNKLFKGEDAISVYFSNDENKAPVLFEAEMFVGSVKVNLYKYSGLKSRLNLVK</sequence>
<dbReference type="AlphaFoldDB" id="A0A839GJA0"/>
<evidence type="ECO:0000313" key="2">
    <source>
        <dbReference type="Proteomes" id="UP000563094"/>
    </source>
</evidence>
<evidence type="ECO:0000313" key="1">
    <source>
        <dbReference type="EMBL" id="MBA9079694.1"/>
    </source>
</evidence>
<name>A0A839GJA0_9BACT</name>
<dbReference type="Pfam" id="PF11306">
    <property type="entry name" value="DUF3108"/>
    <property type="match status" value="1"/>
</dbReference>
<organism evidence="1 2">
    <name type="scientific">Rufibacter quisquiliarum</name>
    <dbReference type="NCBI Taxonomy" id="1549639"/>
    <lineage>
        <taxon>Bacteria</taxon>
        <taxon>Pseudomonadati</taxon>
        <taxon>Bacteroidota</taxon>
        <taxon>Cytophagia</taxon>
        <taxon>Cytophagales</taxon>
        <taxon>Hymenobacteraceae</taxon>
        <taxon>Rufibacter</taxon>
    </lineage>
</organism>
<accession>A0A839GJA0</accession>
<proteinExistence type="predicted"/>
<comment type="caution">
    <text evidence="1">The sequence shown here is derived from an EMBL/GenBank/DDBJ whole genome shotgun (WGS) entry which is preliminary data.</text>
</comment>
<keyword evidence="2" id="KW-1185">Reference proteome</keyword>
<protein>
    <recommendedName>
        <fullName evidence="3">DUF3108 domain-containing protein</fullName>
    </recommendedName>
</protein>
<dbReference type="EMBL" id="JACJIQ010000027">
    <property type="protein sequence ID" value="MBA9079694.1"/>
    <property type="molecule type" value="Genomic_DNA"/>
</dbReference>
<dbReference type="RefSeq" id="WP_066834641.1">
    <property type="nucleotide sequence ID" value="NZ_JACJIQ010000027.1"/>
</dbReference>